<keyword evidence="2" id="KW-1185">Reference proteome</keyword>
<accession>A0ACB8XNM4</accession>
<organism evidence="1 2">
    <name type="scientific">Arctium lappa</name>
    <name type="common">Greater burdock</name>
    <name type="synonym">Lappa major</name>
    <dbReference type="NCBI Taxonomy" id="4217"/>
    <lineage>
        <taxon>Eukaryota</taxon>
        <taxon>Viridiplantae</taxon>
        <taxon>Streptophyta</taxon>
        <taxon>Embryophyta</taxon>
        <taxon>Tracheophyta</taxon>
        <taxon>Spermatophyta</taxon>
        <taxon>Magnoliopsida</taxon>
        <taxon>eudicotyledons</taxon>
        <taxon>Gunneridae</taxon>
        <taxon>Pentapetalae</taxon>
        <taxon>asterids</taxon>
        <taxon>campanulids</taxon>
        <taxon>Asterales</taxon>
        <taxon>Asteraceae</taxon>
        <taxon>Carduoideae</taxon>
        <taxon>Cardueae</taxon>
        <taxon>Arctiinae</taxon>
        <taxon>Arctium</taxon>
    </lineage>
</organism>
<protein>
    <submittedName>
        <fullName evidence="1">Uncharacterized protein</fullName>
    </submittedName>
</protein>
<dbReference type="Proteomes" id="UP001055879">
    <property type="component" value="Linkage Group LG16"/>
</dbReference>
<name>A0ACB8XNM4_ARCLA</name>
<evidence type="ECO:0000313" key="1">
    <source>
        <dbReference type="EMBL" id="KAI3669809.1"/>
    </source>
</evidence>
<proteinExistence type="predicted"/>
<reference evidence="1 2" key="2">
    <citation type="journal article" date="2022" name="Mol. Ecol. Resour.">
        <title>The genomes of chicory, endive, great burdock and yacon provide insights into Asteraceae paleo-polyploidization history and plant inulin production.</title>
        <authorList>
            <person name="Fan W."/>
            <person name="Wang S."/>
            <person name="Wang H."/>
            <person name="Wang A."/>
            <person name="Jiang F."/>
            <person name="Liu H."/>
            <person name="Zhao H."/>
            <person name="Xu D."/>
            <person name="Zhang Y."/>
        </authorList>
    </citation>
    <scope>NUCLEOTIDE SEQUENCE [LARGE SCALE GENOMIC DNA]</scope>
    <source>
        <strain evidence="2">cv. Niubang</strain>
    </source>
</reference>
<sequence>MPHPELTNADGMPQHEFFEGTDGRLAAALRRNGTSDWDPGHVELNHAELHADLALRAGIEEASNEATLEAPQSDIGRTAYNAFCSRHGIGTLPTGRPIRNRRRAITVRQEPYEEERVEATGPSSPPYEGNEQSKPSWLPMIMDQFSEIRAAQSRFEAGQEKLLAGQAQILAAQGRLERHVSDLDRQLERRFFGKGIYLGDDIGSVIDGFKHSGAREPARAANHDRVTWWGGYQGSKRRAINDGSRK</sequence>
<comment type="caution">
    <text evidence="1">The sequence shown here is derived from an EMBL/GenBank/DDBJ whole genome shotgun (WGS) entry which is preliminary data.</text>
</comment>
<evidence type="ECO:0000313" key="2">
    <source>
        <dbReference type="Proteomes" id="UP001055879"/>
    </source>
</evidence>
<gene>
    <name evidence="1" type="ORF">L6452_41229</name>
</gene>
<reference evidence="2" key="1">
    <citation type="journal article" date="2022" name="Mol. Ecol. Resour.">
        <title>The genomes of chicory, endive, great burdock and yacon provide insights into Asteraceae palaeo-polyploidization history and plant inulin production.</title>
        <authorList>
            <person name="Fan W."/>
            <person name="Wang S."/>
            <person name="Wang H."/>
            <person name="Wang A."/>
            <person name="Jiang F."/>
            <person name="Liu H."/>
            <person name="Zhao H."/>
            <person name="Xu D."/>
            <person name="Zhang Y."/>
        </authorList>
    </citation>
    <scope>NUCLEOTIDE SEQUENCE [LARGE SCALE GENOMIC DNA]</scope>
    <source>
        <strain evidence="2">cv. Niubang</strain>
    </source>
</reference>
<dbReference type="EMBL" id="CM042062">
    <property type="protein sequence ID" value="KAI3669809.1"/>
    <property type="molecule type" value="Genomic_DNA"/>
</dbReference>